<dbReference type="InterPro" id="IPR038883">
    <property type="entry name" value="AN11006-like"/>
</dbReference>
<dbReference type="AlphaFoldDB" id="A0A9P4LMS5"/>
<gene>
    <name evidence="3" type="ORF">EK21DRAFT_111838</name>
</gene>
<evidence type="ECO:0000259" key="2">
    <source>
        <dbReference type="Pfam" id="PF24864"/>
    </source>
</evidence>
<feature type="region of interest" description="Disordered" evidence="1">
    <location>
        <begin position="1"/>
        <end position="21"/>
    </location>
</feature>
<accession>A0A9P4LMS5</accession>
<keyword evidence="4" id="KW-1185">Reference proteome</keyword>
<dbReference type="EMBL" id="ML978189">
    <property type="protein sequence ID" value="KAF2030525.1"/>
    <property type="molecule type" value="Genomic_DNA"/>
</dbReference>
<organism evidence="3 4">
    <name type="scientific">Setomelanomma holmii</name>
    <dbReference type="NCBI Taxonomy" id="210430"/>
    <lineage>
        <taxon>Eukaryota</taxon>
        <taxon>Fungi</taxon>
        <taxon>Dikarya</taxon>
        <taxon>Ascomycota</taxon>
        <taxon>Pezizomycotina</taxon>
        <taxon>Dothideomycetes</taxon>
        <taxon>Pleosporomycetidae</taxon>
        <taxon>Pleosporales</taxon>
        <taxon>Pleosporineae</taxon>
        <taxon>Phaeosphaeriaceae</taxon>
        <taxon>Setomelanomma</taxon>
    </lineage>
</organism>
<dbReference type="PANTHER" id="PTHR42085">
    <property type="entry name" value="F-BOX DOMAIN-CONTAINING PROTEIN"/>
    <property type="match status" value="1"/>
</dbReference>
<reference evidence="3" key="1">
    <citation type="journal article" date="2020" name="Stud. Mycol.">
        <title>101 Dothideomycetes genomes: a test case for predicting lifestyles and emergence of pathogens.</title>
        <authorList>
            <person name="Haridas S."/>
            <person name="Albert R."/>
            <person name="Binder M."/>
            <person name="Bloem J."/>
            <person name="Labutti K."/>
            <person name="Salamov A."/>
            <person name="Andreopoulos B."/>
            <person name="Baker S."/>
            <person name="Barry K."/>
            <person name="Bills G."/>
            <person name="Bluhm B."/>
            <person name="Cannon C."/>
            <person name="Castanera R."/>
            <person name="Culley D."/>
            <person name="Daum C."/>
            <person name="Ezra D."/>
            <person name="Gonzalez J."/>
            <person name="Henrissat B."/>
            <person name="Kuo A."/>
            <person name="Liang C."/>
            <person name="Lipzen A."/>
            <person name="Lutzoni F."/>
            <person name="Magnuson J."/>
            <person name="Mondo S."/>
            <person name="Nolan M."/>
            <person name="Ohm R."/>
            <person name="Pangilinan J."/>
            <person name="Park H.-J."/>
            <person name="Ramirez L."/>
            <person name="Alfaro M."/>
            <person name="Sun H."/>
            <person name="Tritt A."/>
            <person name="Yoshinaga Y."/>
            <person name="Zwiers L.-H."/>
            <person name="Turgeon B."/>
            <person name="Goodwin S."/>
            <person name="Spatafora J."/>
            <person name="Crous P."/>
            <person name="Grigoriev I."/>
        </authorList>
    </citation>
    <scope>NUCLEOTIDE SEQUENCE</scope>
    <source>
        <strain evidence="3">CBS 110217</strain>
    </source>
</reference>
<dbReference type="InterPro" id="IPR056632">
    <property type="entry name" value="DUF7730"/>
</dbReference>
<feature type="domain" description="DUF7730" evidence="2">
    <location>
        <begin position="21"/>
        <end position="127"/>
    </location>
</feature>
<proteinExistence type="predicted"/>
<protein>
    <recommendedName>
        <fullName evidence="2">DUF7730 domain-containing protein</fullName>
    </recommendedName>
</protein>
<dbReference type="PANTHER" id="PTHR42085:SF1">
    <property type="entry name" value="F-BOX DOMAIN-CONTAINING PROTEIN"/>
    <property type="match status" value="1"/>
</dbReference>
<dbReference type="OrthoDB" id="5413827at2759"/>
<dbReference type="Proteomes" id="UP000799777">
    <property type="component" value="Unassembled WGS sequence"/>
</dbReference>
<evidence type="ECO:0000313" key="4">
    <source>
        <dbReference type="Proteomes" id="UP000799777"/>
    </source>
</evidence>
<evidence type="ECO:0000256" key="1">
    <source>
        <dbReference type="SAM" id="MobiDB-lite"/>
    </source>
</evidence>
<comment type="caution">
    <text evidence="3">The sequence shown here is derived from an EMBL/GenBank/DDBJ whole genome shotgun (WGS) entry which is preliminary data.</text>
</comment>
<name>A0A9P4LMS5_9PLEO</name>
<sequence length="250" mass="28011">MASPRKLNPETTSSPAIPDAPSFLTTLPPEIRNHVYEVLFKRDEPVLVHNKDAYHAKEPERDKWMSTDDYMVDIRRFEKIYEEEMDSADEFRQVFHLELPLLLTCRQIYHESSGVFYGCNVFMLSRALNRHDSDNDESHDEEVYGQLDYAPKWVSKLGSQVAFLRTVAIDIFGGEVAGDLLWGAVGLLLLLILPADVGSQLGEVTADGGAPQPILLKLKCLYHGRRQEIAVTRYSAFGGGEAALAVVRGS</sequence>
<evidence type="ECO:0000313" key="3">
    <source>
        <dbReference type="EMBL" id="KAF2030525.1"/>
    </source>
</evidence>
<dbReference type="Pfam" id="PF24864">
    <property type="entry name" value="DUF7730"/>
    <property type="match status" value="1"/>
</dbReference>